<dbReference type="AlphaFoldDB" id="A0A540LAQ2"/>
<gene>
    <name evidence="2" type="ORF">C1H46_030875</name>
</gene>
<accession>A0A540LAQ2</accession>
<comment type="caution">
    <text evidence="2">The sequence shown here is derived from an EMBL/GenBank/DDBJ whole genome shotgun (WGS) entry which is preliminary data.</text>
</comment>
<evidence type="ECO:0000313" key="3">
    <source>
        <dbReference type="Proteomes" id="UP000315295"/>
    </source>
</evidence>
<dbReference type="EMBL" id="VIEB01000673">
    <property type="protein sequence ID" value="TQD83568.1"/>
    <property type="molecule type" value="Genomic_DNA"/>
</dbReference>
<reference evidence="2 3" key="1">
    <citation type="journal article" date="2019" name="G3 (Bethesda)">
        <title>Sequencing of a Wild Apple (Malus baccata) Genome Unravels the Differences Between Cultivated and Wild Apple Species Regarding Disease Resistance and Cold Tolerance.</title>
        <authorList>
            <person name="Chen X."/>
        </authorList>
    </citation>
    <scope>NUCLEOTIDE SEQUENCE [LARGE SCALE GENOMIC DNA]</scope>
    <source>
        <strain evidence="3">cv. Shandingzi</strain>
        <tissue evidence="2">Leaves</tissue>
    </source>
</reference>
<evidence type="ECO:0000313" key="2">
    <source>
        <dbReference type="EMBL" id="TQD83568.1"/>
    </source>
</evidence>
<feature type="region of interest" description="Disordered" evidence="1">
    <location>
        <begin position="84"/>
        <end position="106"/>
    </location>
</feature>
<name>A0A540LAQ2_MALBA</name>
<sequence>MVKLVGDQIRVYELDGLVGGEALEVVGGDLVESVAGFDGVGDIGVGNGDGGVGGIAGAGEGDEEVLAGDEGGCWGGDVARFGDHEAADLERSPTAARSRKSGERAL</sequence>
<keyword evidence="3" id="KW-1185">Reference proteome</keyword>
<organism evidence="2 3">
    <name type="scientific">Malus baccata</name>
    <name type="common">Siberian crab apple</name>
    <name type="synonym">Pyrus baccata</name>
    <dbReference type="NCBI Taxonomy" id="106549"/>
    <lineage>
        <taxon>Eukaryota</taxon>
        <taxon>Viridiplantae</taxon>
        <taxon>Streptophyta</taxon>
        <taxon>Embryophyta</taxon>
        <taxon>Tracheophyta</taxon>
        <taxon>Spermatophyta</taxon>
        <taxon>Magnoliopsida</taxon>
        <taxon>eudicotyledons</taxon>
        <taxon>Gunneridae</taxon>
        <taxon>Pentapetalae</taxon>
        <taxon>rosids</taxon>
        <taxon>fabids</taxon>
        <taxon>Rosales</taxon>
        <taxon>Rosaceae</taxon>
        <taxon>Amygdaloideae</taxon>
        <taxon>Maleae</taxon>
        <taxon>Malus</taxon>
    </lineage>
</organism>
<protein>
    <submittedName>
        <fullName evidence="2">Uncharacterized protein</fullName>
    </submittedName>
</protein>
<dbReference type="Proteomes" id="UP000315295">
    <property type="component" value="Unassembled WGS sequence"/>
</dbReference>
<proteinExistence type="predicted"/>
<evidence type="ECO:0000256" key="1">
    <source>
        <dbReference type="SAM" id="MobiDB-lite"/>
    </source>
</evidence>